<dbReference type="EMBL" id="UINC01011861">
    <property type="protein sequence ID" value="SVA52093.1"/>
    <property type="molecule type" value="Genomic_DNA"/>
</dbReference>
<protein>
    <recommendedName>
        <fullName evidence="2">Isochorismatase-like domain-containing protein</fullName>
    </recommendedName>
</protein>
<dbReference type="Gene3D" id="3.40.50.850">
    <property type="entry name" value="Isochorismatase-like"/>
    <property type="match status" value="1"/>
</dbReference>
<gene>
    <name evidence="3" type="ORF">METZ01_LOCUS104947</name>
</gene>
<accession>A0A381WJJ1</accession>
<organism evidence="3">
    <name type="scientific">marine metagenome</name>
    <dbReference type="NCBI Taxonomy" id="408172"/>
    <lineage>
        <taxon>unclassified sequences</taxon>
        <taxon>metagenomes</taxon>
        <taxon>ecological metagenomes</taxon>
    </lineage>
</organism>
<dbReference type="PANTHER" id="PTHR43540">
    <property type="entry name" value="PEROXYUREIDOACRYLATE/UREIDOACRYLATE AMIDOHYDROLASE-RELATED"/>
    <property type="match status" value="1"/>
</dbReference>
<dbReference type="Pfam" id="PF00857">
    <property type="entry name" value="Isochorismatase"/>
    <property type="match status" value="1"/>
</dbReference>
<dbReference type="GO" id="GO:0016787">
    <property type="term" value="F:hydrolase activity"/>
    <property type="evidence" value="ECO:0007669"/>
    <property type="project" value="UniProtKB-KW"/>
</dbReference>
<dbReference type="SUPFAM" id="SSF52499">
    <property type="entry name" value="Isochorismatase-like hydrolases"/>
    <property type="match status" value="1"/>
</dbReference>
<evidence type="ECO:0000313" key="3">
    <source>
        <dbReference type="EMBL" id="SVA52093.1"/>
    </source>
</evidence>
<proteinExistence type="predicted"/>
<feature type="domain" description="Isochorismatase-like" evidence="2">
    <location>
        <begin position="24"/>
        <end position="199"/>
    </location>
</feature>
<reference evidence="3" key="1">
    <citation type="submission" date="2018-05" db="EMBL/GenBank/DDBJ databases">
        <authorList>
            <person name="Lanie J.A."/>
            <person name="Ng W.-L."/>
            <person name="Kazmierczak K.M."/>
            <person name="Andrzejewski T.M."/>
            <person name="Davidsen T.M."/>
            <person name="Wayne K.J."/>
            <person name="Tettelin H."/>
            <person name="Glass J.I."/>
            <person name="Rusch D."/>
            <person name="Podicherti R."/>
            <person name="Tsui H.-C.T."/>
            <person name="Winkler M.E."/>
        </authorList>
    </citation>
    <scope>NUCLEOTIDE SEQUENCE</scope>
</reference>
<evidence type="ECO:0000259" key="2">
    <source>
        <dbReference type="Pfam" id="PF00857"/>
    </source>
</evidence>
<name>A0A381WJJ1_9ZZZZ</name>
<dbReference type="InterPro" id="IPR000868">
    <property type="entry name" value="Isochorismatase-like_dom"/>
</dbReference>
<evidence type="ECO:0000256" key="1">
    <source>
        <dbReference type="ARBA" id="ARBA00022801"/>
    </source>
</evidence>
<sequence length="210" mass="22503">MMNEVDIYERQGFGNQSGFGKQPALLIVDFVNAFANPDEFGGGNIGEAIAKTKVLLTKSRLAEIPIAFTRVIYAEDGSDAGVFCLKAPGLLKLTEASHGGQVVDDLAPGIGEYIVRKTQPSAFFGTSLASWLHARLVDTLLVTGCTTSGCIRASVVDAMSYNFRTVVITDCVGDRAIAPHDANLFDMEQKYADLMTSEEVIAKLSAPMTT</sequence>
<dbReference type="InterPro" id="IPR050272">
    <property type="entry name" value="Isochorismatase-like_hydrls"/>
</dbReference>
<dbReference type="PANTHER" id="PTHR43540:SF1">
    <property type="entry name" value="ISOCHORISMATASE HYDROLASE"/>
    <property type="match status" value="1"/>
</dbReference>
<keyword evidence="1" id="KW-0378">Hydrolase</keyword>
<dbReference type="InterPro" id="IPR036380">
    <property type="entry name" value="Isochorismatase-like_sf"/>
</dbReference>
<dbReference type="AlphaFoldDB" id="A0A381WJJ1"/>